<feature type="region of interest" description="Disordered" evidence="1">
    <location>
        <begin position="24"/>
        <end position="43"/>
    </location>
</feature>
<evidence type="ECO:0008006" key="4">
    <source>
        <dbReference type="Google" id="ProtNLM"/>
    </source>
</evidence>
<evidence type="ECO:0000313" key="2">
    <source>
        <dbReference type="EMBL" id="MBC9207793.1"/>
    </source>
</evidence>
<name>A0ABR7RN81_9PROT</name>
<dbReference type="EMBL" id="JACTVA010000022">
    <property type="protein sequence ID" value="MBC9207793.1"/>
    <property type="molecule type" value="Genomic_DNA"/>
</dbReference>
<evidence type="ECO:0000313" key="3">
    <source>
        <dbReference type="Proteomes" id="UP000626026"/>
    </source>
</evidence>
<dbReference type="Proteomes" id="UP000626026">
    <property type="component" value="Unassembled WGS sequence"/>
</dbReference>
<protein>
    <recommendedName>
        <fullName evidence="4">Capsule polysaccharide biosynthesis protein</fullName>
    </recommendedName>
</protein>
<accession>A0ABR7RN81</accession>
<comment type="caution">
    <text evidence="2">The sequence shown here is derived from an EMBL/GenBank/DDBJ whole genome shotgun (WGS) entry which is preliminary data.</text>
</comment>
<proteinExistence type="predicted"/>
<keyword evidence="3" id="KW-1185">Reference proteome</keyword>
<gene>
    <name evidence="2" type="ORF">IBL26_13185</name>
</gene>
<organism evidence="2 3">
    <name type="scientific">Teichococcus aerophilus</name>
    <dbReference type="NCBI Taxonomy" id="1224513"/>
    <lineage>
        <taxon>Bacteria</taxon>
        <taxon>Pseudomonadati</taxon>
        <taxon>Pseudomonadota</taxon>
        <taxon>Alphaproteobacteria</taxon>
        <taxon>Acetobacterales</taxon>
        <taxon>Roseomonadaceae</taxon>
        <taxon>Roseomonas</taxon>
    </lineage>
</organism>
<evidence type="ECO:0000256" key="1">
    <source>
        <dbReference type="SAM" id="MobiDB-lite"/>
    </source>
</evidence>
<sequence>MKDTFNQARRGGLVIQRILFTGDFLRPGDTPPRTGSGHPPPRFRSSQLENVVWLYRLLGRKLAEATGLPADIRTWGRGIDTPALYQALGLGQDTEGWVEAFSAPTFNRPVMNRLEAVFQGSLVISFEMADSIKRALTQLGIPFVDLNIHPVRFLPDVFFAAQTNTQAVFEAMLAHHTPSETYFDWADLLAAAAIKRPHIPIAPDTALLVGQTRVDRSLIIDGRLHGLADYADTLRSLMPPGGPLMFKPHPYNPGGHGLQGAPFDAAITTSANIYTLLPQENLSRVIGISSSVLVEAHYFGKQVTALSALPFSIPDTAEQAEPGQHLSLYDACFSTDFWRDALAPVLNTTARTGHRFRRPPNTLRLSLGNFWGFNEVSTDFLVQLYQGSSPAT</sequence>
<dbReference type="RefSeq" id="WP_187784961.1">
    <property type="nucleotide sequence ID" value="NZ_JACTVA010000022.1"/>
</dbReference>
<reference evidence="2 3" key="1">
    <citation type="journal article" date="2013" name="Int. J. Syst. Evol. Microbiol.">
        <title>Roseomonas aerophila sp. nov., isolated from air.</title>
        <authorList>
            <person name="Kim S.J."/>
            <person name="Weon H.Y."/>
            <person name="Ahn J.H."/>
            <person name="Hong S.B."/>
            <person name="Seok S.J."/>
            <person name="Whang K.S."/>
            <person name="Kwon S.W."/>
        </authorList>
    </citation>
    <scope>NUCLEOTIDE SEQUENCE [LARGE SCALE GENOMIC DNA]</scope>
    <source>
        <strain evidence="2 3">NBRC 108923</strain>
    </source>
</reference>